<evidence type="ECO:0000259" key="2">
    <source>
        <dbReference type="Pfam" id="PF04608"/>
    </source>
</evidence>
<dbReference type="GeneID" id="60927506"/>
<dbReference type="Proteomes" id="UP001200544">
    <property type="component" value="Unassembled WGS sequence"/>
</dbReference>
<accession>A0A139K9W0</accession>
<dbReference type="InterPro" id="IPR036681">
    <property type="entry name" value="PgpA-like_sf"/>
</dbReference>
<evidence type="ECO:0000313" key="16">
    <source>
        <dbReference type="Proteomes" id="UP000095541"/>
    </source>
</evidence>
<dbReference type="Proteomes" id="UP000283616">
    <property type="component" value="Unassembled WGS sequence"/>
</dbReference>
<dbReference type="Proteomes" id="UP000436825">
    <property type="component" value="Unassembled WGS sequence"/>
</dbReference>
<dbReference type="EC" id="3.1.3.27" evidence="4"/>
<dbReference type="Proteomes" id="UP001162960">
    <property type="component" value="Chromosome"/>
</dbReference>
<evidence type="ECO:0000313" key="17">
    <source>
        <dbReference type="Proteomes" id="UP000095576"/>
    </source>
</evidence>
<dbReference type="AlphaFoldDB" id="A0A139K9W0"/>
<dbReference type="Proteomes" id="UP000500882">
    <property type="component" value="Chromosome"/>
</dbReference>
<dbReference type="EMBL" id="QSJP01000013">
    <property type="protein sequence ID" value="RHD86661.1"/>
    <property type="molecule type" value="Genomic_DNA"/>
</dbReference>
<evidence type="ECO:0000313" key="21">
    <source>
        <dbReference type="Proteomes" id="UP000436858"/>
    </source>
</evidence>
<name>A0A139K9W0_BACT4</name>
<dbReference type="EMBL" id="CZBI01000006">
    <property type="protein sequence ID" value="CUQ37612.1"/>
    <property type="molecule type" value="Genomic_DNA"/>
</dbReference>
<keyword evidence="1" id="KW-0472">Membrane</keyword>
<dbReference type="EMBL" id="QROV01000010">
    <property type="protein sequence ID" value="RHL59676.1"/>
    <property type="molecule type" value="Genomic_DNA"/>
</dbReference>
<feature type="transmembrane region" description="Helical" evidence="1">
    <location>
        <begin position="48"/>
        <end position="67"/>
    </location>
</feature>
<evidence type="ECO:0000313" key="19">
    <source>
        <dbReference type="Proteomes" id="UP000284785"/>
    </source>
</evidence>
<reference evidence="10" key="5">
    <citation type="submission" date="2021-02" db="EMBL/GenBank/DDBJ databases">
        <title>Infant gut strain persistence is associated with maternal origin, phylogeny, and functional potential including surface adhesion and iron acquisition.</title>
        <authorList>
            <person name="Lou Y.C."/>
        </authorList>
    </citation>
    <scope>NUCLEOTIDE SEQUENCE</scope>
    <source>
        <strain evidence="10">L3_082_243G1_dasL3_082_243G1_maxbin2.maxbin.015s ta_sub</strain>
    </source>
</reference>
<evidence type="ECO:0000313" key="24">
    <source>
        <dbReference type="Proteomes" id="UP000500882"/>
    </source>
</evidence>
<dbReference type="EMBL" id="WCSB01000011">
    <property type="protein sequence ID" value="KAB4451543.1"/>
    <property type="molecule type" value="Genomic_DNA"/>
</dbReference>
<dbReference type="Pfam" id="PF04608">
    <property type="entry name" value="PgpA"/>
    <property type="match status" value="1"/>
</dbReference>
<keyword evidence="4" id="KW-0378">Hydrolase</keyword>
<evidence type="ECO:0000313" key="18">
    <source>
        <dbReference type="Proteomes" id="UP000283616"/>
    </source>
</evidence>
<gene>
    <name evidence="4" type="primary">pgpA</name>
    <name evidence="3" type="ORF">BatF92_28770</name>
    <name evidence="13" type="ORF">DW011_10905</name>
    <name evidence="12" type="ORF">DW780_14965</name>
    <name evidence="4" type="ORF">ERS852511_01651</name>
    <name evidence="5" type="ORF">ERS852557_03971</name>
    <name evidence="8" type="ORF">GAN59_15790</name>
    <name evidence="6" type="ORF">GAN75_26015</name>
    <name evidence="9" type="ORF">GAN91_05520</name>
    <name evidence="7" type="ORF">GAN93_13775</name>
    <name evidence="11" type="ORF">K0H07_17950</name>
    <name evidence="10" type="ORF">KHY35_11690</name>
    <name evidence="14" type="ORF">KQP68_14280</name>
    <name evidence="15" type="ORF">KQP74_03490</name>
</gene>
<evidence type="ECO:0000313" key="9">
    <source>
        <dbReference type="EMBL" id="KAB4484969.1"/>
    </source>
</evidence>
<reference evidence="16 17" key="1">
    <citation type="submission" date="2015-09" db="EMBL/GenBank/DDBJ databases">
        <authorList>
            <consortium name="Pathogen Informatics"/>
        </authorList>
    </citation>
    <scope>NUCLEOTIDE SEQUENCE [LARGE SCALE GENOMIC DNA]</scope>
    <source>
        <strain evidence="4 17">2789STDY5834899</strain>
        <strain evidence="5 16">2789STDY5834945</strain>
    </source>
</reference>
<feature type="transmembrane region" description="Helical" evidence="1">
    <location>
        <begin position="26"/>
        <end position="43"/>
    </location>
</feature>
<keyword evidence="1" id="KW-0812">Transmembrane</keyword>
<evidence type="ECO:0000313" key="10">
    <source>
        <dbReference type="EMBL" id="MBS5411352.1"/>
    </source>
</evidence>
<reference evidence="18 19" key="2">
    <citation type="submission" date="2018-08" db="EMBL/GenBank/DDBJ databases">
        <title>A genome reference for cultivated species of the human gut microbiota.</title>
        <authorList>
            <person name="Zou Y."/>
            <person name="Xue W."/>
            <person name="Luo G."/>
        </authorList>
    </citation>
    <scope>NUCLEOTIDE SEQUENCE [LARGE SCALE GENOMIC DNA]</scope>
    <source>
        <strain evidence="13 18">AF37-12</strain>
        <strain evidence="12 19">AM30-26</strain>
    </source>
</reference>
<dbReference type="PANTHER" id="PTHR36305:SF1">
    <property type="entry name" value="PHOSPHATIDYLGLYCEROPHOSPHATASE A"/>
    <property type="match status" value="1"/>
</dbReference>
<evidence type="ECO:0000313" key="7">
    <source>
        <dbReference type="EMBL" id="KAB4451543.1"/>
    </source>
</evidence>
<dbReference type="InterPro" id="IPR026037">
    <property type="entry name" value="PgpA"/>
</dbReference>
<evidence type="ECO:0000313" key="20">
    <source>
        <dbReference type="Proteomes" id="UP000436825"/>
    </source>
</evidence>
<dbReference type="EMBL" id="AP022660">
    <property type="protein sequence ID" value="BCA50935.1"/>
    <property type="molecule type" value="Genomic_DNA"/>
</dbReference>
<dbReference type="EMBL" id="WCRY01000004">
    <property type="protein sequence ID" value="KAB4484969.1"/>
    <property type="molecule type" value="Genomic_DNA"/>
</dbReference>
<dbReference type="OMA" id="FFRIYDI"/>
<evidence type="ECO:0000313" key="15">
    <source>
        <dbReference type="EMBL" id="UYU91713.1"/>
    </source>
</evidence>
<dbReference type="SUPFAM" id="SSF101307">
    <property type="entry name" value="YutG-like"/>
    <property type="match status" value="1"/>
</dbReference>
<dbReference type="Proteomes" id="UP000095541">
    <property type="component" value="Unassembled WGS sequence"/>
</dbReference>
<evidence type="ECO:0000256" key="1">
    <source>
        <dbReference type="SAM" id="Phobius"/>
    </source>
</evidence>
<dbReference type="GO" id="GO:0008962">
    <property type="term" value="F:phosphatidylglycerophosphatase activity"/>
    <property type="evidence" value="ECO:0007669"/>
    <property type="project" value="UniProtKB-EC"/>
</dbReference>
<sequence>MKRPSFLPVLIGTGFGSGFSPFAPGTAGALLASIIWIALYFLLPFTALLWTTAALVVLFTFAGIWAANKLESCWGEDPSRVVVDEMVGVWIPLLAVPDNDRWYWYVIAAFALFRIFDIVKPLGVRKMENFKGGVGVMMDDVLAGVYSFILIAVARWVIG</sequence>
<dbReference type="Proteomes" id="UP000488521">
    <property type="component" value="Unassembled WGS sequence"/>
</dbReference>
<dbReference type="Proteomes" id="UP000436858">
    <property type="component" value="Unassembled WGS sequence"/>
</dbReference>
<evidence type="ECO:0000313" key="3">
    <source>
        <dbReference type="EMBL" id="BCA50935.1"/>
    </source>
</evidence>
<evidence type="ECO:0000313" key="22">
    <source>
        <dbReference type="Proteomes" id="UP000460317"/>
    </source>
</evidence>
<protein>
    <submittedName>
        <fullName evidence="4">Phosphatidylglycerophosphatase A</fullName>
        <ecNumber evidence="4">3.1.3.27</ecNumber>
    </submittedName>
</protein>
<dbReference type="EMBL" id="JAHYQA010000011">
    <property type="protein sequence ID" value="MCE9239031.1"/>
    <property type="molecule type" value="Genomic_DNA"/>
</dbReference>
<dbReference type="PATRIC" id="fig|818.29.peg.3043"/>
<evidence type="ECO:0000313" key="11">
    <source>
        <dbReference type="EMBL" id="MCE9239031.1"/>
    </source>
</evidence>
<keyword evidence="1" id="KW-1133">Transmembrane helix</keyword>
<proteinExistence type="predicted"/>
<evidence type="ECO:0000313" key="12">
    <source>
        <dbReference type="EMBL" id="RHD86661.1"/>
    </source>
</evidence>
<dbReference type="PANTHER" id="PTHR36305">
    <property type="entry name" value="PHOSPHATIDYLGLYCEROPHOSPHATASE A"/>
    <property type="match status" value="1"/>
</dbReference>
<dbReference type="Proteomes" id="UP000284785">
    <property type="component" value="Unassembled WGS sequence"/>
</dbReference>
<dbReference type="GO" id="GO:0006629">
    <property type="term" value="P:lipid metabolic process"/>
    <property type="evidence" value="ECO:0007669"/>
    <property type="project" value="InterPro"/>
</dbReference>
<reference evidence="3 24" key="4">
    <citation type="submission" date="2020-02" db="EMBL/GenBank/DDBJ databases">
        <title>Whole-genome sequencing and comparative analysis of the genomes of Bacteroides thetaiotaomicron and Escherichia coli isolated from a healthy resident in Vietnam.</title>
        <authorList>
            <person name="Mohsin M."/>
            <person name="Tanaka K."/>
            <person name="Kawahara R."/>
            <person name="Kondo S."/>
            <person name="Noguchi H."/>
            <person name="Motooka D."/>
            <person name="Nakamura S."/>
            <person name="Khong D.T."/>
            <person name="Nguyen T.N."/>
            <person name="Tran H.T."/>
            <person name="Yamamoto Y."/>
        </authorList>
    </citation>
    <scope>NUCLEOTIDE SEQUENCE [LARGE SCALE GENOMIC DNA]</scope>
    <source>
        <strain evidence="3 24">F9-2</strain>
    </source>
</reference>
<dbReference type="Proteomes" id="UP000782901">
    <property type="component" value="Unassembled WGS sequence"/>
</dbReference>
<evidence type="ECO:0000313" key="14">
    <source>
        <dbReference type="EMBL" id="UYU64752.1"/>
    </source>
</evidence>
<evidence type="ECO:0000313" key="5">
    <source>
        <dbReference type="EMBL" id="CUQ37612.1"/>
    </source>
</evidence>
<feature type="transmembrane region" description="Helical" evidence="1">
    <location>
        <begin position="140"/>
        <end position="158"/>
    </location>
</feature>
<dbReference type="PIRSF" id="PIRSF006162">
    <property type="entry name" value="PgpA"/>
    <property type="match status" value="1"/>
</dbReference>
<feature type="transmembrane region" description="Helical" evidence="1">
    <location>
        <begin position="102"/>
        <end position="119"/>
    </location>
</feature>
<reference evidence="11" key="7">
    <citation type="submission" date="2021-07" db="EMBL/GenBank/DDBJ databases">
        <title>Comparative genomics of Bacteroides fragilis group isolates reveals species-dependent resistance mechanisms and validates clinical tools for resistance prediction.</title>
        <authorList>
            <person name="Wallace M.J."/>
            <person name="Jean S."/>
            <person name="Wallace M.A."/>
            <person name="Carey-Ann B.D."/>
            <person name="Dantas G."/>
        </authorList>
    </citation>
    <scope>NUCLEOTIDE SEQUENCE</scope>
    <source>
        <strain evidence="11">BJH_160</strain>
    </source>
</reference>
<evidence type="ECO:0000313" key="4">
    <source>
        <dbReference type="EMBL" id="CUP27732.1"/>
    </source>
</evidence>
<reference evidence="20 21" key="3">
    <citation type="journal article" date="2019" name="Nat. Med.">
        <title>A library of human gut bacterial isolates paired with longitudinal multiomics data enables mechanistic microbiome research.</title>
        <authorList>
            <person name="Poyet M."/>
            <person name="Groussin M."/>
            <person name="Gibbons S.M."/>
            <person name="Avila-Pacheco J."/>
            <person name="Jiang X."/>
            <person name="Kearney S.M."/>
            <person name="Perrotta A.R."/>
            <person name="Berdy B."/>
            <person name="Zhao S."/>
            <person name="Lieberman T.D."/>
            <person name="Swanson P.K."/>
            <person name="Smith M."/>
            <person name="Roesemann S."/>
            <person name="Alexander J.E."/>
            <person name="Rich S.A."/>
            <person name="Livny J."/>
            <person name="Vlamakis H."/>
            <person name="Clish C."/>
            <person name="Bullock K."/>
            <person name="Deik A."/>
            <person name="Scott J."/>
            <person name="Pierce K.A."/>
            <person name="Xavier R.J."/>
            <person name="Alm E.J."/>
        </authorList>
    </citation>
    <scope>NUCLEOTIDE SEQUENCE [LARGE SCALE GENOMIC DNA]</scope>
    <source>
        <strain evidence="8 23">BIOML-A156</strain>
        <strain evidence="6 20">BIOML-A160</strain>
        <strain evidence="9 21">BIOML-A162</strain>
        <strain evidence="7 22">BIOML-A165</strain>
    </source>
</reference>
<dbReference type="EMBL" id="CP083685">
    <property type="protein sequence ID" value="UYU91713.1"/>
    <property type="molecule type" value="Genomic_DNA"/>
</dbReference>
<evidence type="ECO:0000313" key="25">
    <source>
        <dbReference type="Proteomes" id="UP001156218"/>
    </source>
</evidence>
<dbReference type="Proteomes" id="UP000095576">
    <property type="component" value="Unassembled WGS sequence"/>
</dbReference>
<dbReference type="Proteomes" id="UP000460317">
    <property type="component" value="Unassembled WGS sequence"/>
</dbReference>
<organism evidence="4 17">
    <name type="scientific">Bacteroides thetaiotaomicron</name>
    <dbReference type="NCBI Taxonomy" id="818"/>
    <lineage>
        <taxon>Bacteria</taxon>
        <taxon>Pseudomonadati</taxon>
        <taxon>Bacteroidota</taxon>
        <taxon>Bacteroidia</taxon>
        <taxon>Bacteroidales</taxon>
        <taxon>Bacteroidaceae</taxon>
        <taxon>Bacteroides</taxon>
    </lineage>
</organism>
<dbReference type="EMBL" id="WCRS01000011">
    <property type="protein sequence ID" value="KAB4472484.1"/>
    <property type="molecule type" value="Genomic_DNA"/>
</dbReference>
<dbReference type="EMBL" id="JAGZEE010000015">
    <property type="protein sequence ID" value="MBS5411352.1"/>
    <property type="molecule type" value="Genomic_DNA"/>
</dbReference>
<reference evidence="14 25" key="6">
    <citation type="submission" date="2021-06" db="EMBL/GenBank/DDBJ databases">
        <title>Interrogation of the integrated mobile genetic elements in gut-associated Bacteroides with a consensus prediction approach.</title>
        <authorList>
            <person name="Campbell D.E."/>
            <person name="Leigh J.R."/>
            <person name="Kim T."/>
            <person name="England W."/>
            <person name="Whitaker R.J."/>
            <person name="Degnan P.H."/>
        </authorList>
    </citation>
    <scope>NUCLEOTIDE SEQUENCE</scope>
    <source>
        <strain evidence="15">VPI-3443</strain>
        <strain evidence="14 25">WAL8669</strain>
    </source>
</reference>
<dbReference type="EMBL" id="CZAP01000004">
    <property type="protein sequence ID" value="CUP27732.1"/>
    <property type="molecule type" value="Genomic_DNA"/>
</dbReference>
<dbReference type="RefSeq" id="WP_008762241.1">
    <property type="nucleotide sequence ID" value="NZ_AP022660.1"/>
</dbReference>
<evidence type="ECO:0000313" key="8">
    <source>
        <dbReference type="EMBL" id="KAB4472484.1"/>
    </source>
</evidence>
<dbReference type="EMBL" id="WCRW01000031">
    <property type="protein sequence ID" value="KAB4450239.1"/>
    <property type="molecule type" value="Genomic_DNA"/>
</dbReference>
<dbReference type="CDD" id="cd06971">
    <property type="entry name" value="PgpA"/>
    <property type="match status" value="1"/>
</dbReference>
<dbReference type="InterPro" id="IPR007686">
    <property type="entry name" value="YutG/PgpA"/>
</dbReference>
<evidence type="ECO:0000313" key="6">
    <source>
        <dbReference type="EMBL" id="KAB4450239.1"/>
    </source>
</evidence>
<feature type="domain" description="YutG/PgpA" evidence="2">
    <location>
        <begin position="11"/>
        <end position="154"/>
    </location>
</feature>
<evidence type="ECO:0000313" key="23">
    <source>
        <dbReference type="Proteomes" id="UP000488521"/>
    </source>
</evidence>
<dbReference type="EMBL" id="CP083680">
    <property type="protein sequence ID" value="UYU64752.1"/>
    <property type="molecule type" value="Genomic_DNA"/>
</dbReference>
<dbReference type="Proteomes" id="UP001156218">
    <property type="component" value="Chromosome"/>
</dbReference>
<evidence type="ECO:0000313" key="13">
    <source>
        <dbReference type="EMBL" id="RHL59676.1"/>
    </source>
</evidence>